<dbReference type="EC" id="2.7.7.49" evidence="1"/>
<dbReference type="Gene3D" id="2.40.10.10">
    <property type="entry name" value="Trypsin-like serine proteases"/>
    <property type="match status" value="2"/>
</dbReference>
<evidence type="ECO:0000256" key="7">
    <source>
        <dbReference type="ARBA" id="ARBA00022918"/>
    </source>
</evidence>
<evidence type="ECO:0000313" key="12">
    <source>
        <dbReference type="EMBL" id="ALS79609.1"/>
    </source>
</evidence>
<dbReference type="RefSeq" id="WP_058386256.1">
    <property type="nucleotide sequence ID" value="NZ_CP013661.2"/>
</dbReference>
<evidence type="ECO:0000256" key="10">
    <source>
        <dbReference type="ARBA" id="ARBA00048173"/>
    </source>
</evidence>
<dbReference type="SUPFAM" id="SSF50494">
    <property type="entry name" value="Trypsin-like serine proteases"/>
    <property type="match status" value="1"/>
</dbReference>
<gene>
    <name evidence="12" type="ORF">AUO94_13670</name>
</gene>
<keyword evidence="5" id="KW-0720">Serine protease</keyword>
<keyword evidence="4" id="KW-0479">Metal-binding</keyword>
<keyword evidence="13" id="KW-1185">Reference proteome</keyword>
<dbReference type="PROSITE" id="PS50878">
    <property type="entry name" value="RT_POL"/>
    <property type="match status" value="1"/>
</dbReference>
<evidence type="ECO:0000259" key="11">
    <source>
        <dbReference type="PROSITE" id="PS50878"/>
    </source>
</evidence>
<dbReference type="PANTHER" id="PTHR34047">
    <property type="entry name" value="NUCLEAR INTRON MATURASE 1, MITOCHONDRIAL-RELATED"/>
    <property type="match status" value="1"/>
</dbReference>
<evidence type="ECO:0000256" key="1">
    <source>
        <dbReference type="ARBA" id="ARBA00012493"/>
    </source>
</evidence>
<keyword evidence="5" id="KW-0645">Protease</keyword>
<sequence length="575" mass="66664">MHVDLKSEDTAILNKFNSLQTFDDIADLLEIPPKKLWEAVIQNKTYSEFTIPKKNSSNFRVINKPSKNLDIIQKKMNYVLSLAYKSTSNVSHGFEKNKSIRTNAQVHLRKKLILNIDLANYFSSITFPRIRAMFLSYFRFNEVVATTLANICCDNNNELPQGAATSPIISNIITYKLDKDLVRLARKHRSNYTRYADDITFSTNRKEFQSDIFNMDEDFYDVGDKVIELISKNGFSINTSKTRIHDSSQPKYVTGVKVNTKLNLNKRYIRRIRSILHCIEKNINSLDEAITIFEAKYPFRKTKFKNRDMFNIVRGMISHLGHIKGKQDHVYQKLAIRYNLIISAVNGSSNENYPYIHRPLTHSEFREQNVYVIESDFVNYKFFESKKNIVTYQGSGFLLKEVGLVTNYHVVKEYIEILEEENTSFEEEYYIPLSKSRYSQDIWFAKIIMYDKARDLAVLHINIVDHFEHGFNYNQSITEGMDSVIIGYPEYKESSSLHIDQGKILGERIHYYNDKRFTRYSTRMPIHGGNSGGPIVNMKNEVIAVAVKGKDNSVTEVIPVSDLLKSIEAKEMCLV</sequence>
<dbReference type="PRINTS" id="PR00866">
    <property type="entry name" value="RNADNAPOLMS"/>
</dbReference>
<evidence type="ECO:0000256" key="3">
    <source>
        <dbReference type="ARBA" id="ARBA00022695"/>
    </source>
</evidence>
<evidence type="ECO:0000256" key="4">
    <source>
        <dbReference type="ARBA" id="ARBA00022723"/>
    </source>
</evidence>
<keyword evidence="5" id="KW-0378">Hydrolase</keyword>
<evidence type="ECO:0000256" key="6">
    <source>
        <dbReference type="ARBA" id="ARBA00022842"/>
    </source>
</evidence>
<dbReference type="Pfam" id="PF00078">
    <property type="entry name" value="RVT_1"/>
    <property type="match status" value="1"/>
</dbReference>
<keyword evidence="2" id="KW-0808">Transferase</keyword>
<evidence type="ECO:0000256" key="9">
    <source>
        <dbReference type="ARBA" id="ARBA00034120"/>
    </source>
</evidence>
<dbReference type="SUPFAM" id="SSF56672">
    <property type="entry name" value="DNA/RNA polymerases"/>
    <property type="match status" value="1"/>
</dbReference>
<evidence type="ECO:0000256" key="2">
    <source>
        <dbReference type="ARBA" id="ARBA00022679"/>
    </source>
</evidence>
<keyword evidence="3" id="KW-0548">Nucleotidyltransferase</keyword>
<proteinExistence type="inferred from homology"/>
<comment type="catalytic activity">
    <reaction evidence="10">
        <text>DNA(n) + a 2'-deoxyribonucleoside 5'-triphosphate = DNA(n+1) + diphosphate</text>
        <dbReference type="Rhea" id="RHEA:22508"/>
        <dbReference type="Rhea" id="RHEA-COMP:17339"/>
        <dbReference type="Rhea" id="RHEA-COMP:17340"/>
        <dbReference type="ChEBI" id="CHEBI:33019"/>
        <dbReference type="ChEBI" id="CHEBI:61560"/>
        <dbReference type="ChEBI" id="CHEBI:173112"/>
        <dbReference type="EC" id="2.7.7.49"/>
    </reaction>
</comment>
<evidence type="ECO:0000256" key="8">
    <source>
        <dbReference type="ARBA" id="ARBA00023118"/>
    </source>
</evidence>
<keyword evidence="6" id="KW-0460">Magnesium</keyword>
<dbReference type="InterPro" id="IPR043502">
    <property type="entry name" value="DNA/RNA_pol_sf"/>
</dbReference>
<feature type="domain" description="Reverse transcriptase" evidence="11">
    <location>
        <begin position="32"/>
        <end position="258"/>
    </location>
</feature>
<dbReference type="CDD" id="cd03487">
    <property type="entry name" value="RT_Bac_retron_II"/>
    <property type="match status" value="1"/>
</dbReference>
<dbReference type="InterPro" id="IPR043504">
    <property type="entry name" value="Peptidase_S1_PA_chymotrypsin"/>
</dbReference>
<protein>
    <recommendedName>
        <fullName evidence="1">RNA-directed DNA polymerase</fullName>
        <ecNumber evidence="1">2.7.7.49</ecNumber>
    </recommendedName>
</protein>
<comment type="similarity">
    <text evidence="9">Belongs to the bacterial reverse transcriptase family.</text>
</comment>
<keyword evidence="7" id="KW-0695">RNA-directed DNA polymerase</keyword>
<organism evidence="12 13">
    <name type="scientific">Planococcus kocurii</name>
    <dbReference type="NCBI Taxonomy" id="1374"/>
    <lineage>
        <taxon>Bacteria</taxon>
        <taxon>Bacillati</taxon>
        <taxon>Bacillota</taxon>
        <taxon>Bacilli</taxon>
        <taxon>Bacillales</taxon>
        <taxon>Caryophanaceae</taxon>
        <taxon>Planococcus</taxon>
    </lineage>
</organism>
<dbReference type="InterPro" id="IPR000477">
    <property type="entry name" value="RT_dom"/>
</dbReference>
<name>A0ABM5WZ38_9BACL</name>
<dbReference type="InterPro" id="IPR009003">
    <property type="entry name" value="Peptidase_S1_PA"/>
</dbReference>
<accession>A0ABM5WZ38</accession>
<reference evidence="12" key="1">
    <citation type="submission" date="2016-01" db="EMBL/GenBank/DDBJ databases">
        <title>Complete genome of Planococcus kocurri type strain.</title>
        <authorList>
            <person name="See-Too W.S."/>
        </authorList>
    </citation>
    <scope>NUCLEOTIDE SEQUENCE [LARGE SCALE GENOMIC DNA]</scope>
    <source>
        <strain evidence="12">ATCC 43650</strain>
    </source>
</reference>
<dbReference type="Pfam" id="PF13365">
    <property type="entry name" value="Trypsin_2"/>
    <property type="match status" value="1"/>
</dbReference>
<dbReference type="EMBL" id="CP013661">
    <property type="protein sequence ID" value="ALS79609.1"/>
    <property type="molecule type" value="Genomic_DNA"/>
</dbReference>
<dbReference type="PANTHER" id="PTHR34047:SF7">
    <property type="entry name" value="RNA-DIRECTED DNA POLYMERASE"/>
    <property type="match status" value="1"/>
</dbReference>
<evidence type="ECO:0000256" key="5">
    <source>
        <dbReference type="ARBA" id="ARBA00022825"/>
    </source>
</evidence>
<dbReference type="Proteomes" id="UP000065533">
    <property type="component" value="Chromosome"/>
</dbReference>
<dbReference type="InterPro" id="IPR051083">
    <property type="entry name" value="GrpII_Intron_Splice-Mob/Def"/>
</dbReference>
<keyword evidence="8" id="KW-0051">Antiviral defense</keyword>
<dbReference type="InterPro" id="IPR000123">
    <property type="entry name" value="Reverse_transcriptase_msDNA"/>
</dbReference>
<evidence type="ECO:0000313" key="13">
    <source>
        <dbReference type="Proteomes" id="UP000065533"/>
    </source>
</evidence>